<dbReference type="Gene3D" id="3.40.630.30">
    <property type="match status" value="1"/>
</dbReference>
<accession>A0AAU8CJ68</accession>
<organism evidence="2">
    <name type="scientific">Mesorhizobium sp. WSM2240</name>
    <dbReference type="NCBI Taxonomy" id="3228851"/>
    <lineage>
        <taxon>Bacteria</taxon>
        <taxon>Pseudomonadati</taxon>
        <taxon>Pseudomonadota</taxon>
        <taxon>Alphaproteobacteria</taxon>
        <taxon>Hyphomicrobiales</taxon>
        <taxon>Phyllobacteriaceae</taxon>
        <taxon>Mesorhizobium</taxon>
    </lineage>
</organism>
<dbReference type="SUPFAM" id="SSF55729">
    <property type="entry name" value="Acyl-CoA N-acyltransferases (Nat)"/>
    <property type="match status" value="1"/>
</dbReference>
<sequence length="181" mass="20231">MQTITSFIAFPPGTIRQLRPSDLPRFRDHLLRLDSESRRDRFNGVADDNYVASYAERCFAQGTTVIGYVEGDKVLGAAELHERPELPEPTGEIAFSVERELQHMGIGRRLFERLIGNARGLGYTRLRVTTHPHNEAMKALARRFDAALSFEDGETVGVIDLDPPAAGGFGFPVPRAERMFT</sequence>
<dbReference type="AlphaFoldDB" id="A0AAU8CJ68"/>
<gene>
    <name evidence="2" type="ORF">ABVK50_15775</name>
</gene>
<dbReference type="InterPro" id="IPR016181">
    <property type="entry name" value="Acyl_CoA_acyltransferase"/>
</dbReference>
<dbReference type="InterPro" id="IPR000182">
    <property type="entry name" value="GNAT_dom"/>
</dbReference>
<proteinExistence type="predicted"/>
<evidence type="ECO:0000259" key="1">
    <source>
        <dbReference type="PROSITE" id="PS51186"/>
    </source>
</evidence>
<evidence type="ECO:0000313" key="2">
    <source>
        <dbReference type="EMBL" id="XCG46776.1"/>
    </source>
</evidence>
<feature type="domain" description="N-acetyltransferase" evidence="1">
    <location>
        <begin position="13"/>
        <end position="181"/>
    </location>
</feature>
<protein>
    <submittedName>
        <fullName evidence="2">GNAT family N-acetyltransferase</fullName>
    </submittedName>
</protein>
<dbReference type="RefSeq" id="WP_353645686.1">
    <property type="nucleotide sequence ID" value="NZ_CP159253.1"/>
</dbReference>
<dbReference type="EMBL" id="CP159253">
    <property type="protein sequence ID" value="XCG46776.1"/>
    <property type="molecule type" value="Genomic_DNA"/>
</dbReference>
<dbReference type="Pfam" id="PF00583">
    <property type="entry name" value="Acetyltransf_1"/>
    <property type="match status" value="1"/>
</dbReference>
<name>A0AAU8CJ68_9HYPH</name>
<dbReference type="GO" id="GO:0016747">
    <property type="term" value="F:acyltransferase activity, transferring groups other than amino-acyl groups"/>
    <property type="evidence" value="ECO:0007669"/>
    <property type="project" value="InterPro"/>
</dbReference>
<reference evidence="2" key="1">
    <citation type="submission" date="2024-06" db="EMBL/GenBank/DDBJ databases">
        <title>Mesorhizobium karijinii sp. nov., a symbiont of the iconic Swainsona formosa from arid Australia.</title>
        <authorList>
            <person name="Hill Y.J."/>
            <person name="Watkin E.L.J."/>
            <person name="O'Hara G.W."/>
            <person name="Terpolilli J."/>
            <person name="Tye M.L."/>
            <person name="Kohlmeier M.G."/>
        </authorList>
    </citation>
    <scope>NUCLEOTIDE SEQUENCE</scope>
    <source>
        <strain evidence="2">WSM2240</strain>
    </source>
</reference>
<dbReference type="PROSITE" id="PS51186">
    <property type="entry name" value="GNAT"/>
    <property type="match status" value="1"/>
</dbReference>
<dbReference type="CDD" id="cd04301">
    <property type="entry name" value="NAT_SF"/>
    <property type="match status" value="1"/>
</dbReference>